<dbReference type="Pfam" id="PF03732">
    <property type="entry name" value="Retrotrans_gag"/>
    <property type="match status" value="1"/>
</dbReference>
<comment type="caution">
    <text evidence="3">The sequence shown here is derived from an EMBL/GenBank/DDBJ whole genome shotgun (WGS) entry which is preliminary data.</text>
</comment>
<dbReference type="Proteomes" id="UP001188597">
    <property type="component" value="Unassembled WGS sequence"/>
</dbReference>
<evidence type="ECO:0000313" key="4">
    <source>
        <dbReference type="Proteomes" id="UP001188597"/>
    </source>
</evidence>
<evidence type="ECO:0000259" key="2">
    <source>
        <dbReference type="Pfam" id="PF03732"/>
    </source>
</evidence>
<keyword evidence="4" id="KW-1185">Reference proteome</keyword>
<reference evidence="3" key="1">
    <citation type="submission" date="2022-12" db="EMBL/GenBank/DDBJ databases">
        <title>Draft genome assemblies for two species of Escallonia (Escalloniales).</title>
        <authorList>
            <person name="Chanderbali A."/>
            <person name="Dervinis C."/>
            <person name="Anghel I."/>
            <person name="Soltis D."/>
            <person name="Soltis P."/>
            <person name="Zapata F."/>
        </authorList>
    </citation>
    <scope>NUCLEOTIDE SEQUENCE</scope>
    <source>
        <strain evidence="3">UCBG64.0493</strain>
        <tissue evidence="3">Leaf</tissue>
    </source>
</reference>
<evidence type="ECO:0000313" key="3">
    <source>
        <dbReference type="EMBL" id="KAK3001562.1"/>
    </source>
</evidence>
<feature type="region of interest" description="Disordered" evidence="1">
    <location>
        <begin position="102"/>
        <end position="141"/>
    </location>
</feature>
<proteinExistence type="predicted"/>
<dbReference type="EMBL" id="JAVXUP010002760">
    <property type="protein sequence ID" value="KAK3001562.1"/>
    <property type="molecule type" value="Genomic_DNA"/>
</dbReference>
<protein>
    <recommendedName>
        <fullName evidence="2">Retrotransposon gag domain-containing protein</fullName>
    </recommendedName>
</protein>
<accession>A0AA89AGS7</accession>
<evidence type="ECO:0000256" key="1">
    <source>
        <dbReference type="SAM" id="MobiDB-lite"/>
    </source>
</evidence>
<dbReference type="InterPro" id="IPR005162">
    <property type="entry name" value="Retrotrans_gag_dom"/>
</dbReference>
<dbReference type="AlphaFoldDB" id="A0AA89AGS7"/>
<organism evidence="3 4">
    <name type="scientific">Escallonia herrerae</name>
    <dbReference type="NCBI Taxonomy" id="1293975"/>
    <lineage>
        <taxon>Eukaryota</taxon>
        <taxon>Viridiplantae</taxon>
        <taxon>Streptophyta</taxon>
        <taxon>Embryophyta</taxon>
        <taxon>Tracheophyta</taxon>
        <taxon>Spermatophyta</taxon>
        <taxon>Magnoliopsida</taxon>
        <taxon>eudicotyledons</taxon>
        <taxon>Gunneridae</taxon>
        <taxon>Pentapetalae</taxon>
        <taxon>asterids</taxon>
        <taxon>campanulids</taxon>
        <taxon>Escalloniales</taxon>
        <taxon>Escalloniaceae</taxon>
        <taxon>Escallonia</taxon>
    </lineage>
</organism>
<name>A0AA89AGS7_9ASTE</name>
<gene>
    <name evidence="3" type="ORF">RJ639_021569</name>
</gene>
<sequence>MRSELKALREHLEQYFEALDIDKKKTVVIYLNDIAALRWRRRYTDGCDVKTWEKFKHELKRQFYSESIKDMAMINLQWLRKKGSIHEYVDLFTKELDDLIGEKAPISPNGRCNSTRTSRDKSTAQGPQGTSHGAPRRTSCL</sequence>
<feature type="domain" description="Retrotransposon gag" evidence="2">
    <location>
        <begin position="27"/>
        <end position="96"/>
    </location>
</feature>